<evidence type="ECO:0000313" key="3">
    <source>
        <dbReference type="Proteomes" id="UP000237749"/>
    </source>
</evidence>
<keyword evidence="3" id="KW-1185">Reference proteome</keyword>
<accession>A0A2S6HS19</accession>
<organism evidence="2 3">
    <name type="scientific">Lacrimispora xylanisolvens</name>
    <dbReference type="NCBI Taxonomy" id="384636"/>
    <lineage>
        <taxon>Bacteria</taxon>
        <taxon>Bacillati</taxon>
        <taxon>Bacillota</taxon>
        <taxon>Clostridia</taxon>
        <taxon>Lachnospirales</taxon>
        <taxon>Lachnospiraceae</taxon>
        <taxon>Lacrimispora</taxon>
    </lineage>
</organism>
<dbReference type="InterPro" id="IPR000835">
    <property type="entry name" value="HTH_MarR-typ"/>
</dbReference>
<dbReference type="AlphaFoldDB" id="A0A2S6HS19"/>
<name>A0A2S6HS19_9FIRM</name>
<dbReference type="GO" id="GO:0006950">
    <property type="term" value="P:response to stress"/>
    <property type="evidence" value="ECO:0007669"/>
    <property type="project" value="TreeGrafter"/>
</dbReference>
<dbReference type="GO" id="GO:0003677">
    <property type="term" value="F:DNA binding"/>
    <property type="evidence" value="ECO:0007669"/>
    <property type="project" value="UniProtKB-KW"/>
</dbReference>
<evidence type="ECO:0000259" key="1">
    <source>
        <dbReference type="SMART" id="SM00347"/>
    </source>
</evidence>
<dbReference type="PANTHER" id="PTHR33164">
    <property type="entry name" value="TRANSCRIPTIONAL REGULATOR, MARR FAMILY"/>
    <property type="match status" value="1"/>
</dbReference>
<dbReference type="GO" id="GO:0003700">
    <property type="term" value="F:DNA-binding transcription factor activity"/>
    <property type="evidence" value="ECO:0007669"/>
    <property type="project" value="InterPro"/>
</dbReference>
<comment type="caution">
    <text evidence="2">The sequence shown here is derived from an EMBL/GenBank/DDBJ whole genome shotgun (WGS) entry which is preliminary data.</text>
</comment>
<evidence type="ECO:0000313" key="2">
    <source>
        <dbReference type="EMBL" id="PPK80476.1"/>
    </source>
</evidence>
<dbReference type="EMBL" id="PTJA01000006">
    <property type="protein sequence ID" value="PPK80476.1"/>
    <property type="molecule type" value="Genomic_DNA"/>
</dbReference>
<proteinExistence type="predicted"/>
<dbReference type="InterPro" id="IPR036388">
    <property type="entry name" value="WH-like_DNA-bd_sf"/>
</dbReference>
<sequence>MYDFEHMDKRLIVFGYLFRIANRLQSKMDSQMKDLTAKQWFVILVLGLFDQPPTLKQLAAACDTSHQNTKQLVMKLADKGFVTIYNDELDGRAMRIAATDQCQQWDKDNEMIATKFMTGMFSGMSTEEITDLSSSLITIFENLDNINGGTADV</sequence>
<dbReference type="OrthoDB" id="1755545at2"/>
<feature type="domain" description="HTH marR-type" evidence="1">
    <location>
        <begin position="28"/>
        <end position="129"/>
    </location>
</feature>
<dbReference type="InterPro" id="IPR039422">
    <property type="entry name" value="MarR/SlyA-like"/>
</dbReference>
<dbReference type="SUPFAM" id="SSF46785">
    <property type="entry name" value="Winged helix' DNA-binding domain"/>
    <property type="match status" value="1"/>
</dbReference>
<dbReference type="PANTHER" id="PTHR33164:SF58">
    <property type="entry name" value="DNA-BINDING TRANSCRIPTIONAL REPRESSOR SCOC"/>
    <property type="match status" value="1"/>
</dbReference>
<gene>
    <name evidence="2" type="ORF">BXY41_10666</name>
</gene>
<reference evidence="2 3" key="1">
    <citation type="submission" date="2018-02" db="EMBL/GenBank/DDBJ databases">
        <title>Genomic Encyclopedia of Archaeal and Bacterial Type Strains, Phase II (KMG-II): from individual species to whole genera.</title>
        <authorList>
            <person name="Goeker M."/>
        </authorList>
    </citation>
    <scope>NUCLEOTIDE SEQUENCE [LARGE SCALE GENOMIC DNA]</scope>
    <source>
        <strain evidence="2 3">DSM 3808</strain>
    </source>
</reference>
<dbReference type="Gene3D" id="1.10.10.10">
    <property type="entry name" value="Winged helix-like DNA-binding domain superfamily/Winged helix DNA-binding domain"/>
    <property type="match status" value="1"/>
</dbReference>
<protein>
    <submittedName>
        <fullName evidence="2">DNA-binding MarR family transcriptional regulator</fullName>
    </submittedName>
</protein>
<keyword evidence="2" id="KW-0238">DNA-binding</keyword>
<dbReference type="SMART" id="SM00347">
    <property type="entry name" value="HTH_MARR"/>
    <property type="match status" value="1"/>
</dbReference>
<dbReference type="Proteomes" id="UP000237749">
    <property type="component" value="Unassembled WGS sequence"/>
</dbReference>
<dbReference type="InterPro" id="IPR036390">
    <property type="entry name" value="WH_DNA-bd_sf"/>
</dbReference>
<dbReference type="Pfam" id="PF12802">
    <property type="entry name" value="MarR_2"/>
    <property type="match status" value="1"/>
</dbReference>
<dbReference type="RefSeq" id="WP_104437177.1">
    <property type="nucleotide sequence ID" value="NZ_PTJA01000006.1"/>
</dbReference>